<comment type="caution">
    <text evidence="3">The sequence shown here is derived from an EMBL/GenBank/DDBJ whole genome shotgun (WGS) entry which is preliminary data.</text>
</comment>
<dbReference type="EMBL" id="VKLW01000002">
    <property type="protein sequence ID" value="TYK35425.1"/>
    <property type="molecule type" value="Genomic_DNA"/>
</dbReference>
<dbReference type="GO" id="GO:0009103">
    <property type="term" value="P:lipopolysaccharide biosynthetic process"/>
    <property type="evidence" value="ECO:0007669"/>
    <property type="project" value="TreeGrafter"/>
</dbReference>
<dbReference type="Pfam" id="PF00534">
    <property type="entry name" value="Glycos_transf_1"/>
    <property type="match status" value="1"/>
</dbReference>
<name>A0A5D3FEL8_9BACE</name>
<evidence type="ECO:0000313" key="4">
    <source>
        <dbReference type="Proteomes" id="UP000324383"/>
    </source>
</evidence>
<sequence length="418" mass="48367">MSKVEKEKIAFVVVRYGLNINGGAEYHCRMLAERLVEDYEVEVLTTCVQDYRTGENVMSAESECINGVLVRRFEVAPVSSVLGSFSHLCVSFTKKFRMFLYGINVLSTINRFFPKWSWFDKLEEKALQATKFYSPLLNEYIQAHKNEYKAFIAISIDYAPFYYAGIHAGEKTIAIPTMHRAKTSFRLQLNKVFAKFAYVGYNSEEERKLGQRIFGNIIKREGIISVGIEDFEPAPWEETRRKFNLPEEYLLYVGRLDRSKVSNIHAYFLAYKKRYPHSNLKLVMVGALFLSRKPFTHPDIIYTGFVSDEEKTAIIQHSMATVNPSKYESLSLILLESLKQGKMMLVNGRCAVLKDHCRKSGYAADYYMNKRQFVSKLHRIASSEKLRSEKASAGKRYVKENYDWDLIMSRLRNAIESI</sequence>
<evidence type="ECO:0000259" key="2">
    <source>
        <dbReference type="Pfam" id="PF00534"/>
    </source>
</evidence>
<dbReference type="GO" id="GO:0016757">
    <property type="term" value="F:glycosyltransferase activity"/>
    <property type="evidence" value="ECO:0007669"/>
    <property type="project" value="InterPro"/>
</dbReference>
<dbReference type="Gene3D" id="3.40.50.2000">
    <property type="entry name" value="Glycogen Phosphorylase B"/>
    <property type="match status" value="1"/>
</dbReference>
<dbReference type="PANTHER" id="PTHR46401:SF2">
    <property type="entry name" value="GLYCOSYLTRANSFERASE WBBK-RELATED"/>
    <property type="match status" value="1"/>
</dbReference>
<dbReference type="SUPFAM" id="SSF53756">
    <property type="entry name" value="UDP-Glycosyltransferase/glycogen phosphorylase"/>
    <property type="match status" value="1"/>
</dbReference>
<gene>
    <name evidence="3" type="ORF">FNJ60_01610</name>
</gene>
<accession>A0A5D3FEL8</accession>
<dbReference type="Proteomes" id="UP000324383">
    <property type="component" value="Unassembled WGS sequence"/>
</dbReference>
<dbReference type="AlphaFoldDB" id="A0A5D3FEL8"/>
<reference evidence="3 4" key="1">
    <citation type="submission" date="2019-07" db="EMBL/GenBank/DDBJ databases">
        <title>Draft Genome Sequences of Bacteroides pyogenes Strains Isolated from the Uterus Holstein Dairy Cows with Metritis.</title>
        <authorList>
            <person name="Cunha F."/>
            <person name="Galvao K.N."/>
            <person name="Jeon S.J."/>
            <person name="Jeong K.C."/>
        </authorList>
    </citation>
    <scope>NUCLEOTIDE SEQUENCE [LARGE SCALE GENOMIC DNA]</scope>
    <source>
        <strain evidence="3 4">KG-31</strain>
    </source>
</reference>
<organism evidence="3 4">
    <name type="scientific">Bacteroides pyogenes</name>
    <dbReference type="NCBI Taxonomy" id="310300"/>
    <lineage>
        <taxon>Bacteria</taxon>
        <taxon>Pseudomonadati</taxon>
        <taxon>Bacteroidota</taxon>
        <taxon>Bacteroidia</taxon>
        <taxon>Bacteroidales</taxon>
        <taxon>Bacteroidaceae</taxon>
        <taxon>Bacteroides</taxon>
    </lineage>
</organism>
<dbReference type="InterPro" id="IPR001296">
    <property type="entry name" value="Glyco_trans_1"/>
</dbReference>
<feature type="domain" description="Glycosyl transferase family 1" evidence="2">
    <location>
        <begin position="240"/>
        <end position="395"/>
    </location>
</feature>
<dbReference type="RefSeq" id="WP_148730176.1">
    <property type="nucleotide sequence ID" value="NZ_CAMBON010000004.1"/>
</dbReference>
<dbReference type="PANTHER" id="PTHR46401">
    <property type="entry name" value="GLYCOSYLTRANSFERASE WBBK-RELATED"/>
    <property type="match status" value="1"/>
</dbReference>
<keyword evidence="4" id="KW-1185">Reference proteome</keyword>
<proteinExistence type="predicted"/>
<evidence type="ECO:0000256" key="1">
    <source>
        <dbReference type="ARBA" id="ARBA00022679"/>
    </source>
</evidence>
<keyword evidence="1 3" id="KW-0808">Transferase</keyword>
<protein>
    <submittedName>
        <fullName evidence="3">Glycosyltransferase</fullName>
    </submittedName>
</protein>
<evidence type="ECO:0000313" key="3">
    <source>
        <dbReference type="EMBL" id="TYK35425.1"/>
    </source>
</evidence>